<protein>
    <recommendedName>
        <fullName evidence="3">Sulfatase</fullName>
    </recommendedName>
</protein>
<name>A0A1I6IKR9_9EURY</name>
<dbReference type="InterPro" id="IPR017850">
    <property type="entry name" value="Alkaline_phosphatase_core_sf"/>
</dbReference>
<dbReference type="AlphaFoldDB" id="A0A1I6IKR9"/>
<evidence type="ECO:0000313" key="2">
    <source>
        <dbReference type="Proteomes" id="UP000243250"/>
    </source>
</evidence>
<evidence type="ECO:0000313" key="1">
    <source>
        <dbReference type="EMBL" id="SFR67308.1"/>
    </source>
</evidence>
<gene>
    <name evidence="1" type="ORF">SAMN04488124_3346</name>
</gene>
<dbReference type="OrthoDB" id="100846at2157"/>
<organism evidence="1 2">
    <name type="scientific">Halogeometricum limi</name>
    <dbReference type="NCBI Taxonomy" id="555875"/>
    <lineage>
        <taxon>Archaea</taxon>
        <taxon>Methanobacteriati</taxon>
        <taxon>Methanobacteriota</taxon>
        <taxon>Stenosarchaea group</taxon>
        <taxon>Halobacteria</taxon>
        <taxon>Halobacteriales</taxon>
        <taxon>Haloferacaceae</taxon>
        <taxon>Halogeometricum</taxon>
    </lineage>
</organism>
<reference evidence="2" key="1">
    <citation type="submission" date="2016-10" db="EMBL/GenBank/DDBJ databases">
        <authorList>
            <person name="Varghese N."/>
            <person name="Submissions S."/>
        </authorList>
    </citation>
    <scope>NUCLEOTIDE SEQUENCE [LARGE SCALE GENOMIC DNA]</scope>
    <source>
        <strain evidence="2">CGMCC 1.8711</strain>
    </source>
</reference>
<dbReference type="Proteomes" id="UP000243250">
    <property type="component" value="Unassembled WGS sequence"/>
</dbReference>
<proteinExistence type="predicted"/>
<dbReference type="Gene3D" id="3.40.720.10">
    <property type="entry name" value="Alkaline Phosphatase, subunit A"/>
    <property type="match status" value="1"/>
</dbReference>
<sequence>MILWDRIRENPELLTRTLRDPALVGLGANRAYYEYTRDSEYNAQGTDVFEDEDWDNLILLDACRADIYAEMTPFAGTPEVRESRGSASKQFVRGNFQDKTLHDVVYISGNRWYLQLQDELNCELHAYHDVERDVADGFVPSPEAVTQAVLDLKDEYPEKRLLIHYMQPHYPYLNAENDAFKLDKTGLRETIRASDVSYADVRRAYRDNLRYVLEHVQTLVEELDGKTVISSDHGEMLGDRLTPFPVRWVGHPPGIFTDKLTTVPWHVVSNGPRRKITADPPVSSDHVDMSEVEQNLKDLGYKL</sequence>
<dbReference type="EMBL" id="FOYS01000006">
    <property type="protein sequence ID" value="SFR67308.1"/>
    <property type="molecule type" value="Genomic_DNA"/>
</dbReference>
<accession>A0A1I6IKR9</accession>
<keyword evidence="2" id="KW-1185">Reference proteome</keyword>
<dbReference type="SUPFAM" id="SSF53649">
    <property type="entry name" value="Alkaline phosphatase-like"/>
    <property type="match status" value="1"/>
</dbReference>
<evidence type="ECO:0008006" key="3">
    <source>
        <dbReference type="Google" id="ProtNLM"/>
    </source>
</evidence>
<dbReference type="RefSeq" id="WP_089883031.1">
    <property type="nucleotide sequence ID" value="NZ_FOYS01000006.1"/>
</dbReference>